<comment type="caution">
    <text evidence="2">The sequence shown here is derived from an EMBL/GenBank/DDBJ whole genome shotgun (WGS) entry which is preliminary data.</text>
</comment>
<feature type="non-terminal residue" evidence="2">
    <location>
        <position position="73"/>
    </location>
</feature>
<organism evidence="2 3">
    <name type="scientific">Pararge aegeria aegeria</name>
    <dbReference type="NCBI Taxonomy" id="348720"/>
    <lineage>
        <taxon>Eukaryota</taxon>
        <taxon>Metazoa</taxon>
        <taxon>Ecdysozoa</taxon>
        <taxon>Arthropoda</taxon>
        <taxon>Hexapoda</taxon>
        <taxon>Insecta</taxon>
        <taxon>Pterygota</taxon>
        <taxon>Neoptera</taxon>
        <taxon>Endopterygota</taxon>
        <taxon>Lepidoptera</taxon>
        <taxon>Glossata</taxon>
        <taxon>Ditrysia</taxon>
        <taxon>Papilionoidea</taxon>
        <taxon>Nymphalidae</taxon>
        <taxon>Satyrinae</taxon>
        <taxon>Satyrini</taxon>
        <taxon>Parargina</taxon>
        <taxon>Pararge</taxon>
    </lineage>
</organism>
<evidence type="ECO:0000313" key="3">
    <source>
        <dbReference type="Proteomes" id="UP000838756"/>
    </source>
</evidence>
<feature type="region of interest" description="Disordered" evidence="1">
    <location>
        <begin position="54"/>
        <end position="73"/>
    </location>
</feature>
<gene>
    <name evidence="2" type="primary">jg26240</name>
    <name evidence="2" type="ORF">PAEG_LOCUS3809</name>
</gene>
<accession>A0A8S4QPJ2</accession>
<evidence type="ECO:0000256" key="1">
    <source>
        <dbReference type="SAM" id="MobiDB-lite"/>
    </source>
</evidence>
<sequence length="73" mass="8247">MNQRTYFWPVSINLRQKPHVPVIVLATTPFRLAETEIRYHTITYLAATQVPSPPHRFLGTQGSGEGPGWSQAE</sequence>
<dbReference type="AlphaFoldDB" id="A0A8S4QPJ2"/>
<name>A0A8S4QPJ2_9NEOP</name>
<dbReference type="Proteomes" id="UP000838756">
    <property type="component" value="Unassembled WGS sequence"/>
</dbReference>
<dbReference type="EMBL" id="CAKXAJ010012517">
    <property type="protein sequence ID" value="CAH2215723.1"/>
    <property type="molecule type" value="Genomic_DNA"/>
</dbReference>
<reference evidence="2" key="1">
    <citation type="submission" date="2022-03" db="EMBL/GenBank/DDBJ databases">
        <authorList>
            <person name="Lindestad O."/>
        </authorList>
    </citation>
    <scope>NUCLEOTIDE SEQUENCE</scope>
</reference>
<proteinExistence type="predicted"/>
<protein>
    <submittedName>
        <fullName evidence="2">Jg26240 protein</fullName>
    </submittedName>
</protein>
<evidence type="ECO:0000313" key="2">
    <source>
        <dbReference type="EMBL" id="CAH2215723.1"/>
    </source>
</evidence>
<keyword evidence="3" id="KW-1185">Reference proteome</keyword>